<evidence type="ECO:0000313" key="2">
    <source>
        <dbReference type="Proteomes" id="UP000460549"/>
    </source>
</evidence>
<gene>
    <name evidence="1" type="ORF">FYJ80_02105</name>
</gene>
<dbReference type="EMBL" id="VUNN01000002">
    <property type="protein sequence ID" value="MSU05576.1"/>
    <property type="molecule type" value="Genomic_DNA"/>
</dbReference>
<dbReference type="RefSeq" id="WP_154424473.1">
    <property type="nucleotide sequence ID" value="NZ_VUNN01000002.1"/>
</dbReference>
<accession>A0A7X2PAY8</accession>
<evidence type="ECO:0000313" key="1">
    <source>
        <dbReference type="EMBL" id="MSU05576.1"/>
    </source>
</evidence>
<reference evidence="1 2" key="1">
    <citation type="submission" date="2019-08" db="EMBL/GenBank/DDBJ databases">
        <title>In-depth cultivation of the pig gut microbiome towards novel bacterial diversity and tailored functional studies.</title>
        <authorList>
            <person name="Wylensek D."/>
            <person name="Hitch T.C.A."/>
            <person name="Clavel T."/>
        </authorList>
    </citation>
    <scope>NUCLEOTIDE SEQUENCE [LARGE SCALE GENOMIC DNA]</scope>
    <source>
        <strain evidence="1 2">NM-380-WT-3C1</strain>
    </source>
</reference>
<comment type="caution">
    <text evidence="1">The sequence shown here is derived from an EMBL/GenBank/DDBJ whole genome shotgun (WGS) entry which is preliminary data.</text>
</comment>
<protein>
    <submittedName>
        <fullName evidence="1">Uncharacterized protein</fullName>
    </submittedName>
</protein>
<name>A0A7X2PAY8_9SPIO</name>
<proteinExistence type="predicted"/>
<organism evidence="1 2">
    <name type="scientific">Bullifex porci</name>
    <dbReference type="NCBI Taxonomy" id="2606638"/>
    <lineage>
        <taxon>Bacteria</taxon>
        <taxon>Pseudomonadati</taxon>
        <taxon>Spirochaetota</taxon>
        <taxon>Spirochaetia</taxon>
        <taxon>Spirochaetales</taxon>
        <taxon>Spirochaetaceae</taxon>
        <taxon>Bullifex</taxon>
    </lineage>
</organism>
<sequence length="158" mass="18566">MDLSNLYESLLSEIKAINSFLVTLFRLNAKKLKNKHHSNHLWKKAYRINYKVDCYNITLRALDKCLSIINWSFLDLEREIYKIDNSKYTFKTPLCEFKNNDLIPLLLNIPEGKDLLYRLRCNAKKNCGLTIFNLCEAKLILNKPLSCILHEIDINKLS</sequence>
<keyword evidence="2" id="KW-1185">Reference proteome</keyword>
<dbReference type="Proteomes" id="UP000460549">
    <property type="component" value="Unassembled WGS sequence"/>
</dbReference>
<dbReference type="AlphaFoldDB" id="A0A7X2PAY8"/>